<feature type="transmembrane region" description="Helical" evidence="1">
    <location>
        <begin position="45"/>
        <end position="73"/>
    </location>
</feature>
<keyword evidence="1" id="KW-0472">Membrane</keyword>
<accession>A0A2R4VRI1</accession>
<evidence type="ECO:0000256" key="1">
    <source>
        <dbReference type="SAM" id="Phobius"/>
    </source>
</evidence>
<sequence length="120" mass="12240">MSGRSFPVTFGAMLAPFLIWAGHFGLVYAINGAVCARSPEGAMLFGYPLSVALVAAATVLAMAWVAVLLVMALRGSGPAGHVASADPRRFARWFVVAGAGSALVAILWVGLPALLVPACG</sequence>
<dbReference type="OrthoDB" id="278870at2"/>
<dbReference type="RefSeq" id="WP_108547320.1">
    <property type="nucleotide sequence ID" value="NZ_CP028903.1"/>
</dbReference>
<name>A0A2R4VRI1_9PROT</name>
<reference evidence="2 3" key="1">
    <citation type="submission" date="2018-04" db="EMBL/GenBank/DDBJ databases">
        <title>Complete genome sequence of the nitrogen-fixing bacterium Azospirillum humicireducens type strain SgZ-5.</title>
        <authorList>
            <person name="Yu Z."/>
        </authorList>
    </citation>
    <scope>NUCLEOTIDE SEQUENCE [LARGE SCALE GENOMIC DNA]</scope>
    <source>
        <strain evidence="2 3">SgZ-5</strain>
        <plasmid evidence="2 3">pYZ2</plasmid>
    </source>
</reference>
<keyword evidence="1" id="KW-1133">Transmembrane helix</keyword>
<keyword evidence="1" id="KW-0812">Transmembrane</keyword>
<dbReference type="KEGG" id="ahu:A6A40_18215"/>
<evidence type="ECO:0000313" key="2">
    <source>
        <dbReference type="EMBL" id="AWB07022.1"/>
    </source>
</evidence>
<evidence type="ECO:0000313" key="3">
    <source>
        <dbReference type="Proteomes" id="UP000077405"/>
    </source>
</evidence>
<dbReference type="AlphaFoldDB" id="A0A2R4VRI1"/>
<dbReference type="EMBL" id="CP028903">
    <property type="protein sequence ID" value="AWB07022.1"/>
    <property type="molecule type" value="Genomic_DNA"/>
</dbReference>
<keyword evidence="2" id="KW-0614">Plasmid</keyword>
<geneLocation type="plasmid" evidence="2 3">
    <name>pYZ2</name>
</geneLocation>
<keyword evidence="3" id="KW-1185">Reference proteome</keyword>
<organism evidence="2 3">
    <name type="scientific">Azospirillum humicireducens</name>
    <dbReference type="NCBI Taxonomy" id="1226968"/>
    <lineage>
        <taxon>Bacteria</taxon>
        <taxon>Pseudomonadati</taxon>
        <taxon>Pseudomonadota</taxon>
        <taxon>Alphaproteobacteria</taxon>
        <taxon>Rhodospirillales</taxon>
        <taxon>Azospirillaceae</taxon>
        <taxon>Azospirillum</taxon>
    </lineage>
</organism>
<protein>
    <submittedName>
        <fullName evidence="2">Uncharacterized protein</fullName>
    </submittedName>
</protein>
<dbReference type="Proteomes" id="UP000077405">
    <property type="component" value="Plasmid pYZ2"/>
</dbReference>
<gene>
    <name evidence="2" type="ORF">A6A40_18215</name>
</gene>
<proteinExistence type="predicted"/>
<feature type="transmembrane region" description="Helical" evidence="1">
    <location>
        <begin position="93"/>
        <end position="115"/>
    </location>
</feature>